<name>A0A178VH95_ARATH</name>
<evidence type="ECO:0000256" key="1">
    <source>
        <dbReference type="ARBA" id="ARBA00004613"/>
    </source>
</evidence>
<accession>A0A5S9XHK8</accession>
<dbReference type="Proteomes" id="UP000426265">
    <property type="component" value="Unassembled WGS sequence"/>
</dbReference>
<evidence type="ECO:0000256" key="8">
    <source>
        <dbReference type="ARBA" id="ARBA00023157"/>
    </source>
</evidence>
<evidence type="ECO:0000313" key="10">
    <source>
        <dbReference type="EMBL" id="CAA0384355.1"/>
    </source>
</evidence>
<dbReference type="OrthoDB" id="1021391at2759"/>
<reference evidence="11" key="2">
    <citation type="submission" date="2016-03" db="EMBL/GenBank/DDBJ databases">
        <title>Full-length assembly of Arabidopsis thaliana Ler reveals the complement of translocations and inversions.</title>
        <authorList>
            <person name="Zapata L."/>
            <person name="Schneeberger K."/>
            <person name="Ossowski S."/>
        </authorList>
    </citation>
    <scope>NUCLEOTIDE SEQUENCE [LARGE SCALE GENOMIC DNA]</scope>
    <source>
        <tissue evidence="11">Leaf</tissue>
    </source>
</reference>
<dbReference type="Pfam" id="PF07333">
    <property type="entry name" value="SLR1-BP"/>
    <property type="match status" value="1"/>
</dbReference>
<evidence type="ECO:0000313" key="13">
    <source>
        <dbReference type="Proteomes" id="UP000078284"/>
    </source>
</evidence>
<dbReference type="GO" id="GO:0005576">
    <property type="term" value="C:extracellular region"/>
    <property type="evidence" value="ECO:0007669"/>
    <property type="project" value="UniProtKB-SubCell"/>
</dbReference>
<evidence type="ECO:0000256" key="2">
    <source>
        <dbReference type="ARBA" id="ARBA00006722"/>
    </source>
</evidence>
<sequence>MSKTTVIAIFMVVLVLGLVTKETQGQELCHDYMSGTELCEEDKCVAKCIWMHGTAAKGTCMPKPSKQCVCTYSCNA</sequence>
<evidence type="ECO:0000313" key="11">
    <source>
        <dbReference type="EMBL" id="OAP04393.1"/>
    </source>
</evidence>
<keyword evidence="6 9" id="KW-0732">Signal</keyword>
<dbReference type="GO" id="GO:0031640">
    <property type="term" value="P:killing of cells of another organism"/>
    <property type="evidence" value="ECO:0007669"/>
    <property type="project" value="UniProtKB-KW"/>
</dbReference>
<keyword evidence="4" id="KW-0929">Antimicrobial</keyword>
<dbReference type="InterPro" id="IPR010851">
    <property type="entry name" value="DEFL"/>
</dbReference>
<evidence type="ECO:0000313" key="12">
    <source>
        <dbReference type="EMBL" id="VYS59226.1"/>
    </source>
</evidence>
<dbReference type="AlphaFoldDB" id="A0A178VH95"/>
<keyword evidence="8" id="KW-1015">Disulfide bond</keyword>
<dbReference type="PANTHER" id="PTHR33830">
    <property type="entry name" value="DEFENSIN-LIKE PROTEIN 184-RELATED"/>
    <property type="match status" value="1"/>
</dbReference>
<organism evidence="11 13">
    <name type="scientific">Arabidopsis thaliana</name>
    <name type="common">Mouse-ear cress</name>
    <dbReference type="NCBI Taxonomy" id="3702"/>
    <lineage>
        <taxon>Eukaryota</taxon>
        <taxon>Viridiplantae</taxon>
        <taxon>Streptophyta</taxon>
        <taxon>Embryophyta</taxon>
        <taxon>Tracheophyta</taxon>
        <taxon>Spermatophyta</taxon>
        <taxon>Magnoliopsida</taxon>
        <taxon>eudicotyledons</taxon>
        <taxon>Gunneridae</taxon>
        <taxon>Pentapetalae</taxon>
        <taxon>rosids</taxon>
        <taxon>malvids</taxon>
        <taxon>Brassicales</taxon>
        <taxon>Brassicaceae</taxon>
        <taxon>Camelineae</taxon>
        <taxon>Arabidopsis</taxon>
    </lineage>
</organism>
<dbReference type="Proteomes" id="UP000434276">
    <property type="component" value="Unassembled WGS sequence"/>
</dbReference>
<evidence type="ECO:0000256" key="7">
    <source>
        <dbReference type="ARBA" id="ARBA00022821"/>
    </source>
</evidence>
<reference evidence="12 14" key="3">
    <citation type="submission" date="2019-11" db="EMBL/GenBank/DDBJ databases">
        <authorList>
            <person name="Jiao W.-B."/>
            <person name="Schneeberger K."/>
        </authorList>
    </citation>
    <scope>NUCLEOTIDE SEQUENCE [LARGE SCALE GENOMIC DNA]</scope>
    <source>
        <strain evidence="14">cv. An-1</strain>
        <strain evidence="15">cv. C24</strain>
    </source>
</reference>
<dbReference type="PANTHER" id="PTHR33830:SF10">
    <property type="entry name" value="DEFENSIN-LIKE PROTEIN 122-RELATED"/>
    <property type="match status" value="1"/>
</dbReference>
<comment type="subcellular location">
    <subcellularLocation>
        <location evidence="1">Secreted</location>
    </subcellularLocation>
</comment>
<reference evidence="13" key="1">
    <citation type="journal article" date="2016" name="Proc. Natl. Acad. Sci. U.S.A.">
        <title>Chromosome-level assembly of Arabidopsis thaliana Ler reveals the extent of translocation and inversion polymorphisms.</title>
        <authorList>
            <person name="Zapata L."/>
            <person name="Ding J."/>
            <person name="Willing E.M."/>
            <person name="Hartwig B."/>
            <person name="Bezdan D."/>
            <person name="Jiao W.B."/>
            <person name="Patel V."/>
            <person name="Velikkakam James G."/>
            <person name="Koornneef M."/>
            <person name="Ossowski S."/>
            <person name="Schneeberger K."/>
        </authorList>
    </citation>
    <scope>NUCLEOTIDE SEQUENCE [LARGE SCALE GENOMIC DNA]</scope>
    <source>
        <strain evidence="13">cv. Landsberg erecta</strain>
    </source>
</reference>
<dbReference type="KEGG" id="ath:AT3G43505"/>
<comment type="similarity">
    <text evidence="2">Belongs to the DEFL family.</text>
</comment>
<proteinExistence type="inferred from homology"/>
<evidence type="ECO:0000256" key="9">
    <source>
        <dbReference type="SAM" id="SignalP"/>
    </source>
</evidence>
<gene>
    <name evidence="11" type="ordered locus">AXX17_At3g36820</name>
    <name evidence="12" type="ORF">AN1_LOCUS14668</name>
    <name evidence="10" type="ORF">C24_LOCUS14544</name>
</gene>
<dbReference type="EMBL" id="CACRSJ010000106">
    <property type="protein sequence ID" value="VYS59226.1"/>
    <property type="molecule type" value="Genomic_DNA"/>
</dbReference>
<protein>
    <submittedName>
        <fullName evidence="11">LCR30</fullName>
    </submittedName>
</protein>
<dbReference type="ExpressionAtlas" id="A0A178VH95">
    <property type="expression patterns" value="baseline and differential"/>
</dbReference>
<feature type="signal peptide" evidence="9">
    <location>
        <begin position="1"/>
        <end position="25"/>
    </location>
</feature>
<evidence type="ECO:0000313" key="15">
    <source>
        <dbReference type="Proteomes" id="UP000434276"/>
    </source>
</evidence>
<dbReference type="Proteomes" id="UP000078284">
    <property type="component" value="Chromosome 3"/>
</dbReference>
<feature type="chain" id="PRO_5038213874" evidence="9">
    <location>
        <begin position="26"/>
        <end position="76"/>
    </location>
</feature>
<evidence type="ECO:0000256" key="6">
    <source>
        <dbReference type="ARBA" id="ARBA00022729"/>
    </source>
</evidence>
<dbReference type="EMBL" id="CACSHJ010000089">
    <property type="protein sequence ID" value="CAA0384355.1"/>
    <property type="molecule type" value="Genomic_DNA"/>
</dbReference>
<evidence type="ECO:0000256" key="4">
    <source>
        <dbReference type="ARBA" id="ARBA00022529"/>
    </source>
</evidence>
<keyword evidence="3" id="KW-0964">Secreted</keyword>
<evidence type="ECO:0000313" key="14">
    <source>
        <dbReference type="Proteomes" id="UP000426265"/>
    </source>
</evidence>
<evidence type="ECO:0000256" key="5">
    <source>
        <dbReference type="ARBA" id="ARBA00022577"/>
    </source>
</evidence>
<dbReference type="EMBL" id="LUHQ01000003">
    <property type="protein sequence ID" value="OAP04393.1"/>
    <property type="molecule type" value="Genomic_DNA"/>
</dbReference>
<dbReference type="GO" id="GO:0050832">
    <property type="term" value="P:defense response to fungus"/>
    <property type="evidence" value="ECO:0007669"/>
    <property type="project" value="UniProtKB-KW"/>
</dbReference>
<accession>A0A178VH95</accession>
<keyword evidence="7" id="KW-0611">Plant defense</keyword>
<evidence type="ECO:0000256" key="3">
    <source>
        <dbReference type="ARBA" id="ARBA00022525"/>
    </source>
</evidence>
<dbReference type="SMR" id="A0A178VH95"/>
<keyword evidence="5" id="KW-0295">Fungicide</keyword>